<keyword evidence="4" id="KW-0333">Golgi apparatus</keyword>
<dbReference type="GO" id="GO:0005802">
    <property type="term" value="C:trans-Golgi network"/>
    <property type="evidence" value="ECO:0007669"/>
    <property type="project" value="TreeGrafter"/>
</dbReference>
<keyword evidence="2" id="KW-0813">Transport</keyword>
<gene>
    <name evidence="11" type="ORF">HYPBUDRAFT_132829</name>
</gene>
<dbReference type="GO" id="GO:0000139">
    <property type="term" value="C:Golgi membrane"/>
    <property type="evidence" value="ECO:0007669"/>
    <property type="project" value="UniProtKB-SubCell"/>
</dbReference>
<organism evidence="11 12">
    <name type="scientific">Hyphopichia burtonii NRRL Y-1933</name>
    <dbReference type="NCBI Taxonomy" id="984485"/>
    <lineage>
        <taxon>Eukaryota</taxon>
        <taxon>Fungi</taxon>
        <taxon>Dikarya</taxon>
        <taxon>Ascomycota</taxon>
        <taxon>Saccharomycotina</taxon>
        <taxon>Pichiomycetes</taxon>
        <taxon>Debaryomycetaceae</taxon>
        <taxon>Hyphopichia</taxon>
    </lineage>
</organism>
<evidence type="ECO:0000256" key="4">
    <source>
        <dbReference type="ARBA" id="ARBA00023034"/>
    </source>
</evidence>
<evidence type="ECO:0000256" key="6">
    <source>
        <dbReference type="ARBA" id="ARBA00046326"/>
    </source>
</evidence>
<accession>A0A1E4RRZ6</accession>
<dbReference type="InterPro" id="IPR056458">
    <property type="entry name" value="TPR_DOP1_M"/>
</dbReference>
<keyword evidence="12" id="KW-1185">Reference proteome</keyword>
<dbReference type="RefSeq" id="XP_020079110.1">
    <property type="nucleotide sequence ID" value="XM_020219493.1"/>
</dbReference>
<sequence length="1691" mass="193304">MDSDRKSTGFLNVLPSFGSKENNSNLSSKDKRYVQQVEKAVASFDSLEEWADYIAFLSRLQKSLQLTGDGQSWIPCFNQVSNKLSLCLSSKLPNGVHQKTLSIYEAIFHSISSKTLNQELNVWLPGLLPLFSYCSIQVKPYLINIYNYLLDNLEPRSLKIISKPIILSVLPGLDDENSEAFQETFKLVESLKTKLNDDSHFWQTMFLCIINNPERRLGALYWCNKRLPYFQTLKTDTEYRFSEEASACLSPEAGLLIRAFATSVNSVTSFNQAGDIIVIRGFFDLLLNRIPLNSDVLQKAVSSKDRELLIMSCCKVTLKKDMSLNRRLWNWFLGPDSSDGEASNNISRSNYFENYGLDTLIDGILKLAGNNDLHKKTEAFKISLAVIMDKWELSHLVTPRIASHLLEECYKVSKNKEEEEFKELLSSARAFFDSVEAAHIWNHITLNIILAKDLTKLNFLDFLLKNFDFHEDEMVKVHIPLAILALLANETLSEKYVQIVLTLVDLTAHNAFDPLEELNDHVALSKSKILESIKSYYTALVKDESAKPPFPGHVLSFLCLDLLRSLYIKNIQNPDLSLQVCNLFCTLLYNVPNVNKVNPWKDKALVKAILKQPIVSQSQSEEEKQTYLLNAFNFTKLLDYVSKSLTSFEKAKLLKIILSNIWFALQSASPANYQVEAVKHIFDLELIFQKAHIEAGILNLLLNSNPTERVRAFTILWTHSNSFNDADRLLVRPMQLLMDGLYENDHQQSLPVVGFIKSVLKSGSANRFLKLLTTPLLNFPFIKNNKTFVTLKDDLNQFSYYLKTVHNVIKTNEKPLKEAINNELAVMDSAEKIQLIRNNEWDISTYKTLILSITETYIKVRVSDDVSSDEATLNQFYESITTALELILILTSGNEPHFSDGFHVLLESCSYYIHLFENNPYQIELIQKSFLNTIMRFLDISEESKINLNLLHIEDEGKEPLLVRFLIHGITATESPVLLETWFKLLTRSLYLFNESVFSVLLTLNDSIIHKIDAYFNKIITFKSFNYLTDVEASLNILTSGLEDLLSISHSYLLTSRLKSANTDKANNNPNDSGFFSNVIQGVLQIESPAIRTTEQNKLYSILLAFQDAVKIAFKIWKWSDAKPQVPKGIHNASDRSLSFLGNKLKFRSKKLLETLMDLERLEVIETLVEMNEPETVKLLHVLDGGRSQITLPHLLNSITTRADPQLLEEKYRSSLNVNISTRDLCAFLLIYLESVDTDSVIDIWDSISKFLRDAVTHSTGFKTTYPALLRVIKSLTIKLNSSRAAEQRKYKRELSDFFIKTLNGAVSVKSLFYTEDNGEQDGESSTDQSVRSPNEGLLDALYELAEFFDEIIQDQDKVNTAITSIVVNLLAPQIKSKSIKKLPRKTIDLMTLIGDQYPNKAWKTLVFDIFLDNNFFSGDVDEWKPVIRAWIFNDKEKFSELVFRVTPSVQSTASNIFIWNEKSEVENKVLTLKRISYLMMVQPQDFFLVYLESLFEKIEYSLSISCPIVFRTELLTLFRVITLKFSELHLLPYWITLEQDLINVFGSLLSKSRKELQSLTFEELNLVLGSCKLLDQLLLLRFDEFNLNEWLFVTSQPDVIKGTDKNTINALIDKIAEEVDPILNKEPPIRVKQPEDPLQPLLLGVKSLNNIANLRTFFESLSFISYERTFGLYPVDVKSCEEGILEDLLV</sequence>
<evidence type="ECO:0000313" key="12">
    <source>
        <dbReference type="Proteomes" id="UP000095085"/>
    </source>
</evidence>
<dbReference type="Pfam" id="PF24597">
    <property type="entry name" value="TPR_DOP1_M"/>
    <property type="match status" value="1"/>
</dbReference>
<evidence type="ECO:0000256" key="5">
    <source>
        <dbReference type="ARBA" id="ARBA00023136"/>
    </source>
</evidence>
<dbReference type="PANTHER" id="PTHR14042">
    <property type="entry name" value="DOPEY-RELATED"/>
    <property type="match status" value="1"/>
</dbReference>
<evidence type="ECO:0000259" key="10">
    <source>
        <dbReference type="Pfam" id="PF24598"/>
    </source>
</evidence>
<dbReference type="EMBL" id="KV454538">
    <property type="protein sequence ID" value="ODV70043.1"/>
    <property type="molecule type" value="Genomic_DNA"/>
</dbReference>
<dbReference type="GO" id="GO:0005829">
    <property type="term" value="C:cytosol"/>
    <property type="evidence" value="ECO:0007669"/>
    <property type="project" value="GOC"/>
</dbReference>
<evidence type="ECO:0000313" key="11">
    <source>
        <dbReference type="EMBL" id="ODV70043.1"/>
    </source>
</evidence>
<name>A0A1E4RRZ6_9ASCO</name>
<dbReference type="GO" id="GO:0005768">
    <property type="term" value="C:endosome"/>
    <property type="evidence" value="ECO:0007669"/>
    <property type="project" value="TreeGrafter"/>
</dbReference>
<dbReference type="Pfam" id="PF04118">
    <property type="entry name" value="Dopey_N"/>
    <property type="match status" value="1"/>
</dbReference>
<dbReference type="InterPro" id="IPR056457">
    <property type="entry name" value="DOP1_C"/>
</dbReference>
<evidence type="ECO:0000256" key="2">
    <source>
        <dbReference type="ARBA" id="ARBA00022448"/>
    </source>
</evidence>
<dbReference type="InterPro" id="IPR007249">
    <property type="entry name" value="DOP1_N"/>
</dbReference>
<keyword evidence="5" id="KW-0472">Membrane</keyword>
<reference evidence="12" key="1">
    <citation type="submission" date="2016-05" db="EMBL/GenBank/DDBJ databases">
        <title>Comparative genomics of biotechnologically important yeasts.</title>
        <authorList>
            <consortium name="DOE Joint Genome Institute"/>
            <person name="Riley R."/>
            <person name="Haridas S."/>
            <person name="Wolfe K.H."/>
            <person name="Lopes M.R."/>
            <person name="Hittinger C.T."/>
            <person name="Goker M."/>
            <person name="Salamov A."/>
            <person name="Wisecaver J."/>
            <person name="Long T.M."/>
            <person name="Aerts A.L."/>
            <person name="Barry K."/>
            <person name="Choi C."/>
            <person name="Clum A."/>
            <person name="Coughlan A.Y."/>
            <person name="Deshpande S."/>
            <person name="Douglass A.P."/>
            <person name="Hanson S.J."/>
            <person name="Klenk H.-P."/>
            <person name="Labutti K."/>
            <person name="Lapidus A."/>
            <person name="Lindquist E."/>
            <person name="Lipzen A."/>
            <person name="Meier-Kolthoff J.P."/>
            <person name="Ohm R.A."/>
            <person name="Otillar R.P."/>
            <person name="Pangilinan J."/>
            <person name="Peng Y."/>
            <person name="Rokas A."/>
            <person name="Rosa C.A."/>
            <person name="Scheuner C."/>
            <person name="Sibirny A.A."/>
            <person name="Slot J.C."/>
            <person name="Stielow J.B."/>
            <person name="Sun H."/>
            <person name="Kurtzman C.P."/>
            <person name="Blackwell M."/>
            <person name="Grigoriev I.V."/>
            <person name="Jeffries T.W."/>
        </authorList>
    </citation>
    <scope>NUCLEOTIDE SEQUENCE [LARGE SCALE GENOMIC DNA]</scope>
    <source>
        <strain evidence="12">NRRL Y-1933</strain>
    </source>
</reference>
<feature type="domain" description="DOP1-like middle TPR" evidence="9">
    <location>
        <begin position="351"/>
        <end position="537"/>
    </location>
</feature>
<comment type="similarity">
    <text evidence="6">Belongs to the DOP1 family.</text>
</comment>
<evidence type="ECO:0000256" key="1">
    <source>
        <dbReference type="ARBA" id="ARBA00004395"/>
    </source>
</evidence>
<evidence type="ECO:0000256" key="7">
    <source>
        <dbReference type="SAM" id="MobiDB-lite"/>
    </source>
</evidence>
<dbReference type="STRING" id="984485.A0A1E4RRZ6"/>
<protein>
    <submittedName>
        <fullName evidence="11">Uncharacterized protein</fullName>
    </submittedName>
</protein>
<dbReference type="Pfam" id="PF24598">
    <property type="entry name" value="DOP1_C"/>
    <property type="match status" value="1"/>
</dbReference>
<dbReference type="GO" id="GO:0015031">
    <property type="term" value="P:protein transport"/>
    <property type="evidence" value="ECO:0007669"/>
    <property type="project" value="UniProtKB-KW"/>
</dbReference>
<dbReference type="GO" id="GO:0006895">
    <property type="term" value="P:Golgi to endosome transport"/>
    <property type="evidence" value="ECO:0007669"/>
    <property type="project" value="InterPro"/>
</dbReference>
<feature type="region of interest" description="Disordered" evidence="7">
    <location>
        <begin position="1"/>
        <end position="28"/>
    </location>
</feature>
<dbReference type="InterPro" id="IPR040314">
    <property type="entry name" value="DOP1"/>
</dbReference>
<dbReference type="OrthoDB" id="297643at2759"/>
<evidence type="ECO:0000259" key="9">
    <source>
        <dbReference type="Pfam" id="PF24597"/>
    </source>
</evidence>
<proteinExistence type="inferred from homology"/>
<evidence type="ECO:0000259" key="8">
    <source>
        <dbReference type="Pfam" id="PF04118"/>
    </source>
</evidence>
<feature type="domain" description="DOP1-like C-terminal" evidence="10">
    <location>
        <begin position="1228"/>
        <end position="1672"/>
    </location>
</feature>
<keyword evidence="3" id="KW-0653">Protein transport</keyword>
<feature type="domain" description="DOP1 N-terminal" evidence="8">
    <location>
        <begin position="28"/>
        <end position="336"/>
    </location>
</feature>
<dbReference type="GeneID" id="30994043"/>
<evidence type="ECO:0000256" key="3">
    <source>
        <dbReference type="ARBA" id="ARBA00022927"/>
    </source>
</evidence>
<dbReference type="PANTHER" id="PTHR14042:SF24">
    <property type="entry name" value="PROTEIN DOPEY-1 HOMOLOG"/>
    <property type="match status" value="1"/>
</dbReference>
<comment type="subcellular location">
    <subcellularLocation>
        <location evidence="1">Golgi apparatus membrane</location>
        <topology evidence="1">Peripheral membrane protein</topology>
    </subcellularLocation>
</comment>
<dbReference type="Proteomes" id="UP000095085">
    <property type="component" value="Unassembled WGS sequence"/>
</dbReference>